<protein>
    <submittedName>
        <fullName evidence="1">Uncharacterized protein</fullName>
    </submittedName>
</protein>
<evidence type="ECO:0000313" key="2">
    <source>
        <dbReference type="Proteomes" id="UP000765509"/>
    </source>
</evidence>
<keyword evidence="2" id="KW-1185">Reference proteome</keyword>
<dbReference type="EMBL" id="AVOT02012306">
    <property type="protein sequence ID" value="MBW0493924.1"/>
    <property type="molecule type" value="Genomic_DNA"/>
</dbReference>
<evidence type="ECO:0000313" key="1">
    <source>
        <dbReference type="EMBL" id="MBW0493924.1"/>
    </source>
</evidence>
<gene>
    <name evidence="1" type="ORF">O181_033639</name>
</gene>
<name>A0A9Q3CZI7_9BASI</name>
<reference evidence="1" key="1">
    <citation type="submission" date="2021-03" db="EMBL/GenBank/DDBJ databases">
        <title>Draft genome sequence of rust myrtle Austropuccinia psidii MF-1, a brazilian biotype.</title>
        <authorList>
            <person name="Quecine M.C."/>
            <person name="Pachon D.M.R."/>
            <person name="Bonatelli M.L."/>
            <person name="Correr F.H."/>
            <person name="Franceschini L.M."/>
            <person name="Leite T.F."/>
            <person name="Margarido G.R.A."/>
            <person name="Almeida C.A."/>
            <person name="Ferrarezi J.A."/>
            <person name="Labate C.A."/>
        </authorList>
    </citation>
    <scope>NUCLEOTIDE SEQUENCE</scope>
    <source>
        <strain evidence="1">MF-1</strain>
    </source>
</reference>
<dbReference type="AlphaFoldDB" id="A0A9Q3CZI7"/>
<dbReference type="Proteomes" id="UP000765509">
    <property type="component" value="Unassembled WGS sequence"/>
</dbReference>
<accession>A0A9Q3CZI7</accession>
<comment type="caution">
    <text evidence="1">The sequence shown here is derived from an EMBL/GenBank/DDBJ whole genome shotgun (WGS) entry which is preliminary data.</text>
</comment>
<sequence length="110" mass="12588">MSTRQPKQAKIRRKYDCVRMLVKLCWASLRARLRRARVGGLAVRTGCEFANFKIRNISRWRNFAWLGDPNQINLQQLILSVASSVSYKGPKLFSTGTASEKCKFCTTETT</sequence>
<proteinExistence type="predicted"/>
<organism evidence="1 2">
    <name type="scientific">Austropuccinia psidii MF-1</name>
    <dbReference type="NCBI Taxonomy" id="1389203"/>
    <lineage>
        <taxon>Eukaryota</taxon>
        <taxon>Fungi</taxon>
        <taxon>Dikarya</taxon>
        <taxon>Basidiomycota</taxon>
        <taxon>Pucciniomycotina</taxon>
        <taxon>Pucciniomycetes</taxon>
        <taxon>Pucciniales</taxon>
        <taxon>Sphaerophragmiaceae</taxon>
        <taxon>Austropuccinia</taxon>
    </lineage>
</organism>